<evidence type="ECO:0000256" key="4">
    <source>
        <dbReference type="PIRSR" id="PIRSR004846-1"/>
    </source>
</evidence>
<feature type="binding site" evidence="4">
    <location>
        <position position="64"/>
    </location>
    <ligand>
        <name>molybdate</name>
        <dbReference type="ChEBI" id="CHEBI:36264"/>
    </ligand>
</feature>
<dbReference type="PANTHER" id="PTHR30632:SF0">
    <property type="entry name" value="SULFATE-BINDING PROTEIN"/>
    <property type="match status" value="1"/>
</dbReference>
<dbReference type="Gene3D" id="3.40.190.10">
    <property type="entry name" value="Periplasmic binding protein-like II"/>
    <property type="match status" value="2"/>
</dbReference>
<evidence type="ECO:0000256" key="1">
    <source>
        <dbReference type="ARBA" id="ARBA00009175"/>
    </source>
</evidence>
<dbReference type="RefSeq" id="WP_146827761.1">
    <property type="nucleotide sequence ID" value="NZ_BAAAYQ010000006.1"/>
</dbReference>
<reference evidence="6 7" key="1">
    <citation type="submission" date="2019-07" db="EMBL/GenBank/DDBJ databases">
        <title>Whole genome shotgun sequence of Aeromicrobium flavum NBRC 107625.</title>
        <authorList>
            <person name="Hosoyama A."/>
            <person name="Uohara A."/>
            <person name="Ohji S."/>
            <person name="Ichikawa N."/>
        </authorList>
    </citation>
    <scope>NUCLEOTIDE SEQUENCE [LARGE SCALE GENOMIC DNA]</scope>
    <source>
        <strain evidence="6 7">NBRC 107625</strain>
    </source>
</reference>
<dbReference type="PROSITE" id="PS51257">
    <property type="entry name" value="PROKAR_LIPOPROTEIN"/>
    <property type="match status" value="1"/>
</dbReference>
<proteinExistence type="inferred from homology"/>
<sequence>MRAHAAAILASVLALSGCGAGPASTERTLTVLAAASLATAFTELADEFEDEHAGVDVRLSFGGSSSLAAQIAEGAPADVFAAADERTMSLVADVGVARAEAVVFATNTVQVAARRDGPVKSLQDLVGPGVKVVLCAPQVPCGAAAREALDTAGIEVEPVSEEQSVADVLGKVASGEADAGVVYRTDVLAAGDRVTGLELPGPARVVTRCPVVALDGPADEALAAEFVAFVSGREARATLDAAGFGTP</sequence>
<evidence type="ECO:0000313" key="7">
    <source>
        <dbReference type="Proteomes" id="UP000321769"/>
    </source>
</evidence>
<protein>
    <submittedName>
        <fullName evidence="6">Molybdate-binding protein</fullName>
    </submittedName>
</protein>
<dbReference type="InterPro" id="IPR050682">
    <property type="entry name" value="ModA/WtpA"/>
</dbReference>
<keyword evidence="3 5" id="KW-0732">Signal</keyword>
<keyword evidence="2 4" id="KW-0479">Metal-binding</keyword>
<feature type="chain" id="PRO_5039237102" evidence="5">
    <location>
        <begin position="21"/>
        <end position="247"/>
    </location>
</feature>
<gene>
    <name evidence="6" type="ORF">AFL01nite_22200</name>
</gene>
<evidence type="ECO:0000256" key="2">
    <source>
        <dbReference type="ARBA" id="ARBA00022723"/>
    </source>
</evidence>
<dbReference type="NCBIfam" id="TIGR01256">
    <property type="entry name" value="modA"/>
    <property type="match status" value="1"/>
</dbReference>
<dbReference type="OrthoDB" id="9785015at2"/>
<dbReference type="InterPro" id="IPR005950">
    <property type="entry name" value="ModA"/>
</dbReference>
<dbReference type="Pfam" id="PF13531">
    <property type="entry name" value="SBP_bac_11"/>
    <property type="match status" value="1"/>
</dbReference>
<evidence type="ECO:0000256" key="3">
    <source>
        <dbReference type="ARBA" id="ARBA00022729"/>
    </source>
</evidence>
<dbReference type="SUPFAM" id="SSF53850">
    <property type="entry name" value="Periplasmic binding protein-like II"/>
    <property type="match status" value="1"/>
</dbReference>
<comment type="similarity">
    <text evidence="1">Belongs to the bacterial solute-binding protein ModA family.</text>
</comment>
<name>A0A512HWR9_9ACTN</name>
<comment type="caution">
    <text evidence="6">The sequence shown here is derived from an EMBL/GenBank/DDBJ whole genome shotgun (WGS) entry which is preliminary data.</text>
</comment>
<dbReference type="GO" id="GO:0046872">
    <property type="term" value="F:metal ion binding"/>
    <property type="evidence" value="ECO:0007669"/>
    <property type="project" value="UniProtKB-KW"/>
</dbReference>
<dbReference type="PANTHER" id="PTHR30632">
    <property type="entry name" value="MOLYBDATE-BINDING PERIPLASMIC PROTEIN"/>
    <property type="match status" value="1"/>
</dbReference>
<dbReference type="PIRSF" id="PIRSF004846">
    <property type="entry name" value="ModA"/>
    <property type="match status" value="1"/>
</dbReference>
<feature type="binding site" evidence="4">
    <location>
        <position position="183"/>
    </location>
    <ligand>
        <name>molybdate</name>
        <dbReference type="ChEBI" id="CHEBI:36264"/>
    </ligand>
</feature>
<evidence type="ECO:0000256" key="5">
    <source>
        <dbReference type="SAM" id="SignalP"/>
    </source>
</evidence>
<feature type="signal peptide" evidence="5">
    <location>
        <begin position="1"/>
        <end position="20"/>
    </location>
</feature>
<dbReference type="EMBL" id="BJZQ01000012">
    <property type="protein sequence ID" value="GEO89893.1"/>
    <property type="molecule type" value="Genomic_DNA"/>
</dbReference>
<keyword evidence="4" id="KW-0500">Molybdenum</keyword>
<dbReference type="GO" id="GO:0015689">
    <property type="term" value="P:molybdate ion transport"/>
    <property type="evidence" value="ECO:0007669"/>
    <property type="project" value="InterPro"/>
</dbReference>
<keyword evidence="7" id="KW-1185">Reference proteome</keyword>
<evidence type="ECO:0000313" key="6">
    <source>
        <dbReference type="EMBL" id="GEO89893.1"/>
    </source>
</evidence>
<dbReference type="GO" id="GO:0030973">
    <property type="term" value="F:molybdate ion binding"/>
    <property type="evidence" value="ECO:0007669"/>
    <property type="project" value="TreeGrafter"/>
</dbReference>
<feature type="binding site" evidence="4">
    <location>
        <position position="36"/>
    </location>
    <ligand>
        <name>molybdate</name>
        <dbReference type="ChEBI" id="CHEBI:36264"/>
    </ligand>
</feature>
<organism evidence="6 7">
    <name type="scientific">Aeromicrobium flavum</name>
    <dbReference type="NCBI Taxonomy" id="416568"/>
    <lineage>
        <taxon>Bacteria</taxon>
        <taxon>Bacillati</taxon>
        <taxon>Actinomycetota</taxon>
        <taxon>Actinomycetes</taxon>
        <taxon>Propionibacteriales</taxon>
        <taxon>Nocardioidaceae</taxon>
        <taxon>Aeromicrobium</taxon>
    </lineage>
</organism>
<feature type="binding site" evidence="4">
    <location>
        <position position="165"/>
    </location>
    <ligand>
        <name>molybdate</name>
        <dbReference type="ChEBI" id="CHEBI:36264"/>
    </ligand>
</feature>
<accession>A0A512HWR9</accession>
<dbReference type="Proteomes" id="UP000321769">
    <property type="component" value="Unassembled WGS sequence"/>
</dbReference>
<dbReference type="AlphaFoldDB" id="A0A512HWR9"/>